<organism evidence="2 3">
    <name type="scientific">Xylaria arbuscula</name>
    <dbReference type="NCBI Taxonomy" id="114810"/>
    <lineage>
        <taxon>Eukaryota</taxon>
        <taxon>Fungi</taxon>
        <taxon>Dikarya</taxon>
        <taxon>Ascomycota</taxon>
        <taxon>Pezizomycotina</taxon>
        <taxon>Sordariomycetes</taxon>
        <taxon>Xylariomycetidae</taxon>
        <taxon>Xylariales</taxon>
        <taxon>Xylariaceae</taxon>
        <taxon>Xylaria</taxon>
    </lineage>
</organism>
<feature type="domain" description="Heterokaryon incompatibility" evidence="1">
    <location>
        <begin position="451"/>
        <end position="584"/>
    </location>
</feature>
<dbReference type="Pfam" id="PF13374">
    <property type="entry name" value="TPR_10"/>
    <property type="match status" value="3"/>
</dbReference>
<dbReference type="InterPro" id="IPR010730">
    <property type="entry name" value="HET"/>
</dbReference>
<dbReference type="Pfam" id="PF06985">
    <property type="entry name" value="HET"/>
    <property type="match status" value="1"/>
</dbReference>
<comment type="caution">
    <text evidence="2">The sequence shown here is derived from an EMBL/GenBank/DDBJ whole genome shotgun (WGS) entry which is preliminary data.</text>
</comment>
<evidence type="ECO:0000259" key="1">
    <source>
        <dbReference type="Pfam" id="PF06985"/>
    </source>
</evidence>
<dbReference type="PANTHER" id="PTHR24148">
    <property type="entry name" value="ANKYRIN REPEAT DOMAIN-CONTAINING PROTEIN 39 HOMOLOG-RELATED"/>
    <property type="match status" value="1"/>
</dbReference>
<accession>A0A9W8N6E6</accession>
<name>A0A9W8N6E6_9PEZI</name>
<keyword evidence="3" id="KW-1185">Reference proteome</keyword>
<dbReference type="Gene3D" id="1.25.40.10">
    <property type="entry name" value="Tetratricopeptide repeat domain"/>
    <property type="match status" value="2"/>
</dbReference>
<protein>
    <recommendedName>
        <fullName evidence="1">Heterokaryon incompatibility domain-containing protein</fullName>
    </recommendedName>
</protein>
<dbReference type="PANTHER" id="PTHR24148:SF64">
    <property type="entry name" value="HETEROKARYON INCOMPATIBILITY DOMAIN-CONTAINING PROTEIN"/>
    <property type="match status" value="1"/>
</dbReference>
<dbReference type="Pfam" id="PF26639">
    <property type="entry name" value="Het-6_barrel"/>
    <property type="match status" value="1"/>
</dbReference>
<dbReference type="EMBL" id="JANPWZ010002420">
    <property type="protein sequence ID" value="KAJ3558954.1"/>
    <property type="molecule type" value="Genomic_DNA"/>
</dbReference>
<evidence type="ECO:0000313" key="3">
    <source>
        <dbReference type="Proteomes" id="UP001148614"/>
    </source>
</evidence>
<evidence type="ECO:0000313" key="2">
    <source>
        <dbReference type="EMBL" id="KAJ3558954.1"/>
    </source>
</evidence>
<proteinExistence type="predicted"/>
<dbReference type="InterPro" id="IPR011990">
    <property type="entry name" value="TPR-like_helical_dom_sf"/>
</dbReference>
<dbReference type="Proteomes" id="UP001148614">
    <property type="component" value="Unassembled WGS sequence"/>
</dbReference>
<sequence>MATAVPGALIRGDEEKNKLMQTLESKIQSLGHEHDETLTTMHNLAFVLTCRNEHEEARMLLERALPLVEKAHDRYSSRTIYTLSCLTAVLRRDGKFAEAENTLWQTLEIKTSLLGEAHPETLETTEDLAWMLYPQRKYEEILEIYSDLKEQDLDMFHLINDPNRLDAEEIIHRGSLLQRTKFLGEEHPETLRSKRKLASWLDSKCRRTKAETLYRDLVTLRMKVQWKDHKDTFEDMNNLASVLGEQRKYHDAEKVLRDLVSLQEVSLGKEHHEVLKTTGALARVLLNSGRLGAAEETLRQLVALKSQLHGEEHPETIESLDELAIVVSEQQNYAEAERFFRQLTQFRLQSLGRDNPEVLTTLSYVAVMLQKQGNHDEAEHVLYKQRISTEEALKNEDPEISPSGSDAFAYQPLTLPKSTRILKIYPSRYKTAALVCELTEEVLNSSKPPSYAAISYTWGSQAPSRRIFCHGKTLLVTENCEAILRQFRRTDKISYLWIDAICINQNVVQERNDQVAMMEDIYRLAEVVTVWLGAATDFTEEAFDYFKSLAENQYNLDSDTEKLVLLSKEILEQPWFTRMWTIQEVAMASPKVVYLCRGNKMMRWETFMQALASRKLDPGVSYLANSAAQIFNRLRPLFESARESSRRPGIVSPQMLLNSFTPLREILNIIVEVRGKLATDVRDKVFALHGIFKAFDARFPAPDYSKSARQVFCDTAKAIIEQDECLHILYHVSSKNRMPDLPSWVPDWGDTDVVDGNPVFSFWGATRDSVHRAHFEAGDGNTLPTAGKVIGKIITRATALSVGGNQNDCDVAVFQDWMRCCQNINGIYFTGEPTDEVFYKTLVQLPTTERLDVFISESYREKVRHESYEEWAKVIKCGMESSAIFQTPGIAQAGASELTTSATSATALLNGAAGVFHDTIREMLSGKSLFLTDTRYIGIAGDAIRKEDVVALLSGLEMPIILRPTENGYKVVTWAYVHGVMEGEMWPGMDHLDIILLTLID</sequence>
<dbReference type="SUPFAM" id="SSF48452">
    <property type="entry name" value="TPR-like"/>
    <property type="match status" value="2"/>
</dbReference>
<dbReference type="AlphaFoldDB" id="A0A9W8N6E6"/>
<dbReference type="VEuPathDB" id="FungiDB:F4678DRAFT_449521"/>
<gene>
    <name evidence="2" type="ORF">NPX13_g9611</name>
</gene>
<reference evidence="2" key="1">
    <citation type="submission" date="2022-07" db="EMBL/GenBank/DDBJ databases">
        <title>Genome Sequence of Xylaria arbuscula.</title>
        <authorList>
            <person name="Buettner E."/>
        </authorList>
    </citation>
    <scope>NUCLEOTIDE SEQUENCE</scope>
    <source>
        <strain evidence="2">VT107</strain>
    </source>
</reference>
<dbReference type="Pfam" id="PF13424">
    <property type="entry name" value="TPR_12"/>
    <property type="match status" value="2"/>
</dbReference>
<dbReference type="InterPro" id="IPR052895">
    <property type="entry name" value="HetReg/Transcr_Mod"/>
</dbReference>